<evidence type="ECO:0000256" key="2">
    <source>
        <dbReference type="ARBA" id="ARBA00009009"/>
    </source>
</evidence>
<dbReference type="InterPro" id="IPR045155">
    <property type="entry name" value="Beta-lactam_cat"/>
</dbReference>
<dbReference type="OrthoDB" id="9784149at2"/>
<evidence type="ECO:0000256" key="4">
    <source>
        <dbReference type="ARBA" id="ARBA00022801"/>
    </source>
</evidence>
<evidence type="ECO:0000256" key="3">
    <source>
        <dbReference type="ARBA" id="ARBA00012865"/>
    </source>
</evidence>
<evidence type="ECO:0000313" key="11">
    <source>
        <dbReference type="Proteomes" id="UP000297839"/>
    </source>
</evidence>
<evidence type="ECO:0000256" key="6">
    <source>
        <dbReference type="RuleBase" id="RU361140"/>
    </source>
</evidence>
<evidence type="ECO:0000256" key="7">
    <source>
        <dbReference type="SAM" id="MobiDB-lite"/>
    </source>
</evidence>
<accession>A0A4Z0BEK3</accession>
<dbReference type="PROSITE" id="PS00146">
    <property type="entry name" value="BETA_LACTAMASE_A"/>
    <property type="match status" value="1"/>
</dbReference>
<dbReference type="Gene3D" id="3.40.710.10">
    <property type="entry name" value="DD-peptidase/beta-lactamase superfamily"/>
    <property type="match status" value="1"/>
</dbReference>
<feature type="compositionally biased region" description="Polar residues" evidence="7">
    <location>
        <begin position="230"/>
        <end position="241"/>
    </location>
</feature>
<dbReference type="NCBIfam" id="NF033103">
    <property type="entry name" value="bla_class_A"/>
    <property type="match status" value="1"/>
</dbReference>
<dbReference type="InterPro" id="IPR023650">
    <property type="entry name" value="Beta-lactam_class-A_AS"/>
</dbReference>
<feature type="region of interest" description="Disordered" evidence="7">
    <location>
        <begin position="224"/>
        <end position="245"/>
    </location>
</feature>
<evidence type="ECO:0000313" key="10">
    <source>
        <dbReference type="EMBL" id="TFY97732.1"/>
    </source>
</evidence>
<dbReference type="GO" id="GO:0008800">
    <property type="term" value="F:beta-lactamase activity"/>
    <property type="evidence" value="ECO:0007669"/>
    <property type="project" value="UniProtKB-UniRule"/>
</dbReference>
<dbReference type="AlphaFoldDB" id="A0A4Z0BEK3"/>
<dbReference type="RefSeq" id="WP_135251285.1">
    <property type="nucleotide sequence ID" value="NZ_SMLK01000007.1"/>
</dbReference>
<evidence type="ECO:0000256" key="1">
    <source>
        <dbReference type="ARBA" id="ARBA00001526"/>
    </source>
</evidence>
<keyword evidence="8" id="KW-0732">Signal</keyword>
<feature type="domain" description="Beta-lactamase class A catalytic" evidence="9">
    <location>
        <begin position="48"/>
        <end position="258"/>
    </location>
</feature>
<keyword evidence="11" id="KW-1185">Reference proteome</keyword>
<evidence type="ECO:0000256" key="8">
    <source>
        <dbReference type="SAM" id="SignalP"/>
    </source>
</evidence>
<dbReference type="GO" id="GO:0046677">
    <property type="term" value="P:response to antibiotic"/>
    <property type="evidence" value="ECO:0007669"/>
    <property type="project" value="UniProtKB-UniRule"/>
</dbReference>
<dbReference type="InterPro" id="IPR000871">
    <property type="entry name" value="Beta-lactam_class-A"/>
</dbReference>
<dbReference type="EC" id="3.5.2.6" evidence="3 6"/>
<comment type="caution">
    <text evidence="10">The sequence shown here is derived from an EMBL/GenBank/DDBJ whole genome shotgun (WGS) entry which is preliminary data.</text>
</comment>
<dbReference type="GO" id="GO:0030655">
    <property type="term" value="P:beta-lactam antibiotic catabolic process"/>
    <property type="evidence" value="ECO:0007669"/>
    <property type="project" value="InterPro"/>
</dbReference>
<protein>
    <recommendedName>
        <fullName evidence="3 6">Beta-lactamase</fullName>
        <ecNumber evidence="3 6">3.5.2.6</ecNumber>
    </recommendedName>
</protein>
<dbReference type="PRINTS" id="PR00118">
    <property type="entry name" value="BLACTAMASEA"/>
</dbReference>
<comment type="similarity">
    <text evidence="2 6">Belongs to the class-A beta-lactamase family.</text>
</comment>
<keyword evidence="4 6" id="KW-0378">Hydrolase</keyword>
<dbReference type="InterPro" id="IPR012338">
    <property type="entry name" value="Beta-lactam/transpept-like"/>
</dbReference>
<dbReference type="Proteomes" id="UP000297839">
    <property type="component" value="Unassembled WGS sequence"/>
</dbReference>
<gene>
    <name evidence="10" type="primary">bla</name>
    <name evidence="10" type="ORF">EZ216_18625</name>
</gene>
<dbReference type="SUPFAM" id="SSF56601">
    <property type="entry name" value="beta-lactamase/transpeptidase-like"/>
    <property type="match status" value="1"/>
</dbReference>
<feature type="signal peptide" evidence="8">
    <location>
        <begin position="1"/>
        <end position="23"/>
    </location>
</feature>
<proteinExistence type="inferred from homology"/>
<dbReference type="PANTHER" id="PTHR35333:SF3">
    <property type="entry name" value="BETA-LACTAMASE-TYPE TRANSPEPTIDASE FOLD CONTAINING PROTEIN"/>
    <property type="match status" value="1"/>
</dbReference>
<dbReference type="EMBL" id="SMLK01000007">
    <property type="protein sequence ID" value="TFY97732.1"/>
    <property type="molecule type" value="Genomic_DNA"/>
</dbReference>
<sequence length="283" mass="30710">MNRRDFHQLLATLPALSALPAWAQQKNGDPWAAIEASARGRLGVAVMQADGSVHGHRLDERFPMCSTFKWLAAAHVLRRVDRGQERLDRRIRYGREVLKPHSPITRQQVGEGMTLGELCHATITVSDNAAANLILGTFGGPQGLTRFARGLGDKATRLDRWEPELNEARPGDPRDTTSPRAMAGLLHATLVGDALSPRSREQLAAWLQATTTNGQRLRADLPAGWRMGSKTGTGARGTTNDAGIFWPPGRPPVIVAVYLTQSDAPEAARNGAAAQVARWVTGR</sequence>
<feature type="chain" id="PRO_5021484538" description="Beta-lactamase" evidence="8">
    <location>
        <begin position="24"/>
        <end position="283"/>
    </location>
</feature>
<comment type="catalytic activity">
    <reaction evidence="1 6">
        <text>a beta-lactam + H2O = a substituted beta-amino acid</text>
        <dbReference type="Rhea" id="RHEA:20401"/>
        <dbReference type="ChEBI" id="CHEBI:15377"/>
        <dbReference type="ChEBI" id="CHEBI:35627"/>
        <dbReference type="ChEBI" id="CHEBI:140347"/>
        <dbReference type="EC" id="3.5.2.6"/>
    </reaction>
</comment>
<keyword evidence="5 6" id="KW-0046">Antibiotic resistance</keyword>
<name>A0A4Z0BEK3_9BURK</name>
<evidence type="ECO:0000256" key="5">
    <source>
        <dbReference type="ARBA" id="ARBA00023251"/>
    </source>
</evidence>
<dbReference type="PANTHER" id="PTHR35333">
    <property type="entry name" value="BETA-LACTAMASE"/>
    <property type="match status" value="1"/>
</dbReference>
<organism evidence="10 11">
    <name type="scientific">Ramlibacter humi</name>
    <dbReference type="NCBI Taxonomy" id="2530451"/>
    <lineage>
        <taxon>Bacteria</taxon>
        <taxon>Pseudomonadati</taxon>
        <taxon>Pseudomonadota</taxon>
        <taxon>Betaproteobacteria</taxon>
        <taxon>Burkholderiales</taxon>
        <taxon>Comamonadaceae</taxon>
        <taxon>Ramlibacter</taxon>
    </lineage>
</organism>
<reference evidence="10 11" key="1">
    <citation type="submission" date="2019-03" db="EMBL/GenBank/DDBJ databases">
        <title>Ramlibacter sp. 18x22-1, whole genome shotgun sequence.</title>
        <authorList>
            <person name="Zhang X."/>
            <person name="Feng G."/>
            <person name="Zhu H."/>
        </authorList>
    </citation>
    <scope>NUCLEOTIDE SEQUENCE [LARGE SCALE GENOMIC DNA]</scope>
    <source>
        <strain evidence="10 11">18x22-1</strain>
    </source>
</reference>
<dbReference type="Pfam" id="PF13354">
    <property type="entry name" value="Beta-lactamase2"/>
    <property type="match status" value="1"/>
</dbReference>
<evidence type="ECO:0000259" key="9">
    <source>
        <dbReference type="Pfam" id="PF13354"/>
    </source>
</evidence>